<sequence length="153" mass="15513">MGQRADRGVAYAAAMTTSMSAAGAASHLPLGERTAKALVFGQALIVGGYFLLAVIPYFAYGLNGAGADSGPHDPKDLFPMKYTTTFLPLVGATLGPFIAGVLGLGGLGLLAARRAALSPWLRAALLICAAGSAALIAVNVLEVGDGIRAWVLD</sequence>
<evidence type="ECO:0000313" key="2">
    <source>
        <dbReference type="Proteomes" id="UP000248627"/>
    </source>
</evidence>
<dbReference type="EMBL" id="POTX01000064">
    <property type="protein sequence ID" value="PZF97287.1"/>
    <property type="molecule type" value="Genomic_DNA"/>
</dbReference>
<comment type="caution">
    <text evidence="1">The sequence shown here is derived from an EMBL/GenBank/DDBJ whole genome shotgun (WGS) entry which is preliminary data.</text>
</comment>
<evidence type="ECO:0000313" key="1">
    <source>
        <dbReference type="EMBL" id="PZF97287.1"/>
    </source>
</evidence>
<dbReference type="Proteomes" id="UP000248627">
    <property type="component" value="Unassembled WGS sequence"/>
</dbReference>
<name>A0A2W2DBR5_9ACTN</name>
<dbReference type="AlphaFoldDB" id="A0A2W2DBR5"/>
<reference evidence="1 2" key="1">
    <citation type="submission" date="2018-01" db="EMBL/GenBank/DDBJ databases">
        <title>Draft genome sequence of Jishengella endophytica.</title>
        <authorList>
            <person name="Sahin N."/>
            <person name="Ay H."/>
            <person name="Saygin H."/>
        </authorList>
    </citation>
    <scope>NUCLEOTIDE SEQUENCE [LARGE SCALE GENOMIC DNA]</scope>
    <source>
        <strain evidence="1 2">DSM 45430</strain>
    </source>
</reference>
<protein>
    <submittedName>
        <fullName evidence="1">Uncharacterized protein</fullName>
    </submittedName>
</protein>
<keyword evidence="2" id="KW-1185">Reference proteome</keyword>
<organism evidence="1 2">
    <name type="scientific">Micromonospora endophytica</name>
    <dbReference type="NCBI Taxonomy" id="515350"/>
    <lineage>
        <taxon>Bacteria</taxon>
        <taxon>Bacillati</taxon>
        <taxon>Actinomycetota</taxon>
        <taxon>Actinomycetes</taxon>
        <taxon>Micromonosporales</taxon>
        <taxon>Micromonosporaceae</taxon>
        <taxon>Micromonospora</taxon>
    </lineage>
</organism>
<gene>
    <name evidence="1" type="ORF">C1I93_12290</name>
</gene>
<proteinExistence type="predicted"/>
<accession>A0A2W2DBR5</accession>